<dbReference type="InterPro" id="IPR023010">
    <property type="entry name" value="GcvPA"/>
</dbReference>
<evidence type="ECO:0000313" key="3">
    <source>
        <dbReference type="EMBL" id="TMQ70680.1"/>
    </source>
</evidence>
<feature type="non-terminal residue" evidence="3">
    <location>
        <position position="178"/>
    </location>
</feature>
<dbReference type="EMBL" id="VBPB01000211">
    <property type="protein sequence ID" value="TMQ70680.1"/>
    <property type="molecule type" value="Genomic_DNA"/>
</dbReference>
<organism evidence="3 4">
    <name type="scientific">Eiseniibacteriota bacterium</name>
    <dbReference type="NCBI Taxonomy" id="2212470"/>
    <lineage>
        <taxon>Bacteria</taxon>
        <taxon>Candidatus Eiseniibacteriota</taxon>
    </lineage>
</organism>
<proteinExistence type="predicted"/>
<dbReference type="SUPFAM" id="SSF53383">
    <property type="entry name" value="PLP-dependent transferases"/>
    <property type="match status" value="1"/>
</dbReference>
<keyword evidence="1 3" id="KW-0560">Oxidoreductase</keyword>
<feature type="domain" description="Glycine cleavage system P-protein N-terminal" evidence="2">
    <location>
        <begin position="1"/>
        <end position="154"/>
    </location>
</feature>
<dbReference type="Gene3D" id="3.40.640.10">
    <property type="entry name" value="Type I PLP-dependent aspartate aminotransferase-like (Major domain)"/>
    <property type="match status" value="1"/>
</dbReference>
<protein>
    <submittedName>
        <fullName evidence="3">Glycine dehydrogenase</fullName>
        <ecNumber evidence="3">1.4.4.2</ecNumber>
    </submittedName>
</protein>
<evidence type="ECO:0000259" key="2">
    <source>
        <dbReference type="Pfam" id="PF02347"/>
    </source>
</evidence>
<dbReference type="PANTHER" id="PTHR42806">
    <property type="entry name" value="GLYCINE CLEAVAGE SYSTEM P-PROTEIN"/>
    <property type="match status" value="1"/>
</dbReference>
<dbReference type="InterPro" id="IPR015422">
    <property type="entry name" value="PyrdxlP-dep_Trfase_small"/>
</dbReference>
<dbReference type="Proteomes" id="UP000319771">
    <property type="component" value="Unassembled WGS sequence"/>
</dbReference>
<dbReference type="InterPro" id="IPR015424">
    <property type="entry name" value="PyrdxlP-dep_Trfase"/>
</dbReference>
<dbReference type="PANTHER" id="PTHR42806:SF1">
    <property type="entry name" value="GLYCINE DEHYDROGENASE (DECARBOXYLATING)"/>
    <property type="match status" value="1"/>
</dbReference>
<evidence type="ECO:0000313" key="4">
    <source>
        <dbReference type="Proteomes" id="UP000319771"/>
    </source>
</evidence>
<dbReference type="GO" id="GO:0009116">
    <property type="term" value="P:nucleoside metabolic process"/>
    <property type="evidence" value="ECO:0007669"/>
    <property type="project" value="InterPro"/>
</dbReference>
<evidence type="ECO:0000256" key="1">
    <source>
        <dbReference type="ARBA" id="ARBA00023002"/>
    </source>
</evidence>
<dbReference type="EC" id="1.4.4.2" evidence="3"/>
<dbReference type="InterPro" id="IPR049315">
    <property type="entry name" value="GDC-P_N"/>
</dbReference>
<dbReference type="Gene3D" id="3.90.1150.10">
    <property type="entry name" value="Aspartate Aminotransferase, domain 1"/>
    <property type="match status" value="1"/>
</dbReference>
<accession>A0A538U452</accession>
<dbReference type="Pfam" id="PF02347">
    <property type="entry name" value="GDC-P"/>
    <property type="match status" value="1"/>
</dbReference>
<gene>
    <name evidence="3" type="ORF">E6K81_12080</name>
</gene>
<sequence length="178" mass="19034">MLAAIGVARFEDLLAAVPEEVLEARQRFGERARANDGDRAVSFLGGGLYDHYIPAAVDAIAMRSEFATAYTPYQPEVAQGSLTAMFEFQSMIVELTGTEVANASLYDGATAAVEAALLARHQTGRARIVVAGALHPHVREVLRTYLERDVTVVEDRGGPCAREDLAAALGPDVAAVLY</sequence>
<reference evidence="3 4" key="1">
    <citation type="journal article" date="2019" name="Nat. Microbiol.">
        <title>Mediterranean grassland soil C-N compound turnover is dependent on rainfall and depth, and is mediated by genomically divergent microorganisms.</title>
        <authorList>
            <person name="Diamond S."/>
            <person name="Andeer P.F."/>
            <person name="Li Z."/>
            <person name="Crits-Christoph A."/>
            <person name="Burstein D."/>
            <person name="Anantharaman K."/>
            <person name="Lane K.R."/>
            <person name="Thomas B.C."/>
            <person name="Pan C."/>
            <person name="Northen T.R."/>
            <person name="Banfield J.F."/>
        </authorList>
    </citation>
    <scope>NUCLEOTIDE SEQUENCE [LARGE SCALE GENOMIC DNA]</scope>
    <source>
        <strain evidence="3">WS_11</strain>
    </source>
</reference>
<dbReference type="InterPro" id="IPR015421">
    <property type="entry name" value="PyrdxlP-dep_Trfase_major"/>
</dbReference>
<name>A0A538U452_UNCEI</name>
<dbReference type="GO" id="GO:0004375">
    <property type="term" value="F:glycine dehydrogenase (decarboxylating) activity"/>
    <property type="evidence" value="ECO:0007669"/>
    <property type="project" value="UniProtKB-EC"/>
</dbReference>
<comment type="caution">
    <text evidence="3">The sequence shown here is derived from an EMBL/GenBank/DDBJ whole genome shotgun (WGS) entry which is preliminary data.</text>
</comment>
<dbReference type="AlphaFoldDB" id="A0A538U452"/>